<reference evidence="2 3" key="1">
    <citation type="submission" date="2017-03" db="EMBL/GenBank/DDBJ databases">
        <authorList>
            <person name="Afonso C.L."/>
            <person name="Miller P.J."/>
            <person name="Scott M.A."/>
            <person name="Spackman E."/>
            <person name="Goraichik I."/>
            <person name="Dimitrov K.M."/>
            <person name="Suarez D.L."/>
            <person name="Swayne D.E."/>
        </authorList>
    </citation>
    <scope>NUCLEOTIDE SEQUENCE [LARGE SCALE GENOMIC DNA]</scope>
    <source>
        <strain evidence="2 3">CECT 7066</strain>
    </source>
</reference>
<organism evidence="2 3">
    <name type="scientific">Palleronia marisminoris</name>
    <dbReference type="NCBI Taxonomy" id="315423"/>
    <lineage>
        <taxon>Bacteria</taxon>
        <taxon>Pseudomonadati</taxon>
        <taxon>Pseudomonadota</taxon>
        <taxon>Alphaproteobacteria</taxon>
        <taxon>Rhodobacterales</taxon>
        <taxon>Roseobacteraceae</taxon>
        <taxon>Palleronia</taxon>
    </lineage>
</organism>
<proteinExistence type="predicted"/>
<dbReference type="InterPro" id="IPR009506">
    <property type="entry name" value="YjiS-like"/>
</dbReference>
<sequence length="66" mass="7553">MALYDLHRSYDTPRTAVLTYRAASALFDLVGRLTARRSRRASRTLLKLSDWQLADLGLSRTDLSRL</sequence>
<feature type="domain" description="YjiS-like" evidence="1">
    <location>
        <begin position="35"/>
        <end position="63"/>
    </location>
</feature>
<evidence type="ECO:0000313" key="2">
    <source>
        <dbReference type="EMBL" id="SLN54224.1"/>
    </source>
</evidence>
<protein>
    <recommendedName>
        <fullName evidence="1">YjiS-like domain-containing protein</fullName>
    </recommendedName>
</protein>
<dbReference type="EMBL" id="FWFV01000007">
    <property type="protein sequence ID" value="SLN54224.1"/>
    <property type="molecule type" value="Genomic_DNA"/>
</dbReference>
<evidence type="ECO:0000259" key="1">
    <source>
        <dbReference type="Pfam" id="PF06568"/>
    </source>
</evidence>
<accession>A0A1Y5T4W4</accession>
<dbReference type="AlphaFoldDB" id="A0A1Y5T4W4"/>
<dbReference type="Proteomes" id="UP000193870">
    <property type="component" value="Unassembled WGS sequence"/>
</dbReference>
<gene>
    <name evidence="2" type="ORF">PAM7066_02558</name>
</gene>
<dbReference type="STRING" id="315423.SAMN04488020_10785"/>
<dbReference type="Pfam" id="PF06568">
    <property type="entry name" value="YjiS-like"/>
    <property type="match status" value="1"/>
</dbReference>
<dbReference type="RefSeq" id="WP_175484643.1">
    <property type="nucleotide sequence ID" value="NZ_FOPF01000007.1"/>
</dbReference>
<keyword evidence="3" id="KW-1185">Reference proteome</keyword>
<evidence type="ECO:0000313" key="3">
    <source>
        <dbReference type="Proteomes" id="UP000193870"/>
    </source>
</evidence>
<name>A0A1Y5T4W4_9RHOB</name>